<dbReference type="OrthoDB" id="10480791at2759"/>
<name>A0A7J6LJH4_PERCH</name>
<proteinExistence type="predicted"/>
<dbReference type="Proteomes" id="UP000591131">
    <property type="component" value="Unassembled WGS sequence"/>
</dbReference>
<evidence type="ECO:0000313" key="2">
    <source>
        <dbReference type="EMBL" id="KAF4659439.1"/>
    </source>
</evidence>
<evidence type="ECO:0000256" key="1">
    <source>
        <dbReference type="SAM" id="Coils"/>
    </source>
</evidence>
<dbReference type="AlphaFoldDB" id="A0A7J6LJH4"/>
<feature type="coiled-coil region" evidence="1">
    <location>
        <begin position="33"/>
        <end position="81"/>
    </location>
</feature>
<comment type="caution">
    <text evidence="2">The sequence shown here is derived from an EMBL/GenBank/DDBJ whole genome shotgun (WGS) entry which is preliminary data.</text>
</comment>
<dbReference type="EMBL" id="JAAPAO010000452">
    <property type="protein sequence ID" value="KAF4659439.1"/>
    <property type="molecule type" value="Genomic_DNA"/>
</dbReference>
<keyword evidence="3" id="KW-1185">Reference proteome</keyword>
<sequence length="273" mass="30530">MTVSPPNRRQAAAVFDDLAGCDVGVQTDAMGELDRLRTELAFERRRAISLERQYTRSEVDRLDMIARNNTLEVEIRRLEQQLAHNRDFHCIQATRESIEGALRRGAESLLSGGPHIVLSMRVESARSAGVNRGDYCWVEIRISFGEGGRLVAAGRTHQEVYNEGEVHFGGVELEMACNGSVTLKYIRDFAGFGYDELNSFGFGDCPSLRIGFKIEYVCGCEVDQILPKLASLSHSLLKMVLCIWGKAKGGEKAYLVEKSEKWEPITTHEDPKT</sequence>
<reference evidence="2 3" key="1">
    <citation type="submission" date="2020-04" db="EMBL/GenBank/DDBJ databases">
        <title>Perkinsus chesapeaki whole genome sequence.</title>
        <authorList>
            <person name="Bogema D.R."/>
        </authorList>
    </citation>
    <scope>NUCLEOTIDE SEQUENCE [LARGE SCALE GENOMIC DNA]</scope>
    <source>
        <strain evidence="2">ATCC PRA-425</strain>
    </source>
</reference>
<organism evidence="2 3">
    <name type="scientific">Perkinsus chesapeaki</name>
    <name type="common">Clam parasite</name>
    <name type="synonym">Perkinsus andrewsi</name>
    <dbReference type="NCBI Taxonomy" id="330153"/>
    <lineage>
        <taxon>Eukaryota</taxon>
        <taxon>Sar</taxon>
        <taxon>Alveolata</taxon>
        <taxon>Perkinsozoa</taxon>
        <taxon>Perkinsea</taxon>
        <taxon>Perkinsida</taxon>
        <taxon>Perkinsidae</taxon>
        <taxon>Perkinsus</taxon>
    </lineage>
</organism>
<accession>A0A7J6LJH4</accession>
<gene>
    <name evidence="2" type="ORF">FOL47_007584</name>
</gene>
<keyword evidence="1" id="KW-0175">Coiled coil</keyword>
<protein>
    <submittedName>
        <fullName evidence="2">Uncharacterized protein</fullName>
    </submittedName>
</protein>
<evidence type="ECO:0000313" key="3">
    <source>
        <dbReference type="Proteomes" id="UP000591131"/>
    </source>
</evidence>